<protein>
    <submittedName>
        <fullName evidence="1">Uncharacterized protein</fullName>
    </submittedName>
</protein>
<gene>
    <name evidence="1" type="ORF">Back2_21040</name>
</gene>
<sequence>MGDVLRQLELNKLARILAVEPSSLDVLLASDPDDIRELRTIVTERLFSLHGGRVAALAQLSKKVPAAISAKMAEAAFGPVLSARIAGALDPADAAKMSALLSPEFLAQVSRDVDPARVASIIKLLPDDLIIKVGRILLREHDTIALARFVASVSPAVVTAVLEGADGNELLELALYVDDRAALDSIIAEFSDERLSAVLAATKGFHGATDKEMADAAVALVAALTPATRARWSTFADQAPPAVAKAVTAAVAASR</sequence>
<evidence type="ECO:0000313" key="2">
    <source>
        <dbReference type="Proteomes" id="UP000271573"/>
    </source>
</evidence>
<dbReference type="RefSeq" id="WP_125569212.1">
    <property type="nucleotide sequence ID" value="NZ_AP019307.1"/>
</dbReference>
<name>A0A3G9IFS1_9ACTN</name>
<organism evidence="1 2">
    <name type="scientific">Nocardioides baekrokdamisoli</name>
    <dbReference type="NCBI Taxonomy" id="1804624"/>
    <lineage>
        <taxon>Bacteria</taxon>
        <taxon>Bacillati</taxon>
        <taxon>Actinomycetota</taxon>
        <taxon>Actinomycetes</taxon>
        <taxon>Propionibacteriales</taxon>
        <taxon>Nocardioidaceae</taxon>
        <taxon>Nocardioides</taxon>
    </lineage>
</organism>
<proteinExistence type="predicted"/>
<keyword evidence="2" id="KW-1185">Reference proteome</keyword>
<reference evidence="1 2" key="1">
    <citation type="submission" date="2018-11" db="EMBL/GenBank/DDBJ databases">
        <title>Complete genome sequence of Nocardioides baekrokdamisoli strain KCTC 39748.</title>
        <authorList>
            <person name="Kang S.W."/>
            <person name="Lee K.C."/>
            <person name="Kim K.K."/>
            <person name="Kim J.S."/>
            <person name="Kim D.S."/>
            <person name="Ko S.H."/>
            <person name="Yang S.H."/>
            <person name="Shin Y.K."/>
            <person name="Lee J.S."/>
        </authorList>
    </citation>
    <scope>NUCLEOTIDE SEQUENCE [LARGE SCALE GENOMIC DNA]</scope>
    <source>
        <strain evidence="1 2">KCTC 39748</strain>
    </source>
</reference>
<dbReference type="Proteomes" id="UP000271573">
    <property type="component" value="Chromosome"/>
</dbReference>
<dbReference type="OrthoDB" id="4529786at2"/>
<accession>A0A3G9IFS1</accession>
<evidence type="ECO:0000313" key="1">
    <source>
        <dbReference type="EMBL" id="BBH17817.1"/>
    </source>
</evidence>
<dbReference type="KEGG" id="nbe:Back2_21040"/>
<dbReference type="EMBL" id="AP019307">
    <property type="protein sequence ID" value="BBH17817.1"/>
    <property type="molecule type" value="Genomic_DNA"/>
</dbReference>
<dbReference type="AlphaFoldDB" id="A0A3G9IFS1"/>